<feature type="transmembrane region" description="Helical" evidence="1">
    <location>
        <begin position="310"/>
        <end position="330"/>
    </location>
</feature>
<feature type="transmembrane region" description="Helical" evidence="1">
    <location>
        <begin position="152"/>
        <end position="172"/>
    </location>
</feature>
<dbReference type="RefSeq" id="WP_155437109.1">
    <property type="nucleotide sequence ID" value="NZ_WNLA01000001.1"/>
</dbReference>
<feature type="transmembrane region" description="Helical" evidence="1">
    <location>
        <begin position="350"/>
        <end position="370"/>
    </location>
</feature>
<keyword evidence="3" id="KW-1185">Reference proteome</keyword>
<feature type="transmembrane region" description="Helical" evidence="1">
    <location>
        <begin position="246"/>
        <end position="264"/>
    </location>
</feature>
<dbReference type="AlphaFoldDB" id="A0A6L6PTZ3"/>
<organism evidence="2 3">
    <name type="scientific">Pseudoduganella ginsengisoli</name>
    <dbReference type="NCBI Taxonomy" id="1462440"/>
    <lineage>
        <taxon>Bacteria</taxon>
        <taxon>Pseudomonadati</taxon>
        <taxon>Pseudomonadota</taxon>
        <taxon>Betaproteobacteria</taxon>
        <taxon>Burkholderiales</taxon>
        <taxon>Oxalobacteraceae</taxon>
        <taxon>Telluria group</taxon>
        <taxon>Pseudoduganella</taxon>
    </lineage>
</organism>
<name>A0A6L6PTZ3_9BURK</name>
<evidence type="ECO:0000313" key="2">
    <source>
        <dbReference type="EMBL" id="MTW00701.1"/>
    </source>
</evidence>
<feature type="transmembrane region" description="Helical" evidence="1">
    <location>
        <begin position="95"/>
        <end position="114"/>
    </location>
</feature>
<protein>
    <submittedName>
        <fullName evidence="2">Uncharacterized protein</fullName>
    </submittedName>
</protein>
<keyword evidence="1" id="KW-0812">Transmembrane</keyword>
<evidence type="ECO:0000256" key="1">
    <source>
        <dbReference type="SAM" id="Phobius"/>
    </source>
</evidence>
<dbReference type="EMBL" id="WNLA01000001">
    <property type="protein sequence ID" value="MTW00701.1"/>
    <property type="molecule type" value="Genomic_DNA"/>
</dbReference>
<accession>A0A6L6PTZ3</accession>
<feature type="transmembrane region" description="Helical" evidence="1">
    <location>
        <begin position="35"/>
        <end position="61"/>
    </location>
</feature>
<gene>
    <name evidence="2" type="ORF">GM668_01235</name>
</gene>
<feature type="transmembrane region" description="Helical" evidence="1">
    <location>
        <begin position="178"/>
        <end position="197"/>
    </location>
</feature>
<keyword evidence="1" id="KW-0472">Membrane</keyword>
<proteinExistence type="predicted"/>
<feature type="transmembrane region" description="Helical" evidence="1">
    <location>
        <begin position="120"/>
        <end position="140"/>
    </location>
</feature>
<feature type="transmembrane region" description="Helical" evidence="1">
    <location>
        <begin position="409"/>
        <end position="429"/>
    </location>
</feature>
<evidence type="ECO:0000313" key="3">
    <source>
        <dbReference type="Proteomes" id="UP000484015"/>
    </source>
</evidence>
<sequence length="452" mass="48354">MTTLMYTTPMQSFVTLFSSLIHALRRDPWLAFPFAAITGAGLLGLRLSACTQAAAGFMIYLSSSAATRLAETAQVLGQRRVPNALWHDSVKLRVASVWAQGLALLAATAAPAVTNGQAPTLATAAALSLAACTGTLFSTLRSGLLPRLRNRTVYTAGLIALVAFAVYSDAAVAALARLPAAVLLALAAGWPVMSLMLQRYWRIMPGVQPPMQAADAPAWSSKIMRYGLLQPRFLQDNKIQSSMLSGVRMGTAALGWTTMPALTLGSTLTAGHVLAMTAWLPAAMSMVAMRNLHWRTMLMPGRQGALAMQIYRTSLKIALFLLLVLMFGQAALDALLGQDRANTVHNMEKWLVFGMQAPLLVALTVLLSALPDPRRTTWGTLIAAYVVLAAIHLGQLYHVPITGLHAGPAYAAAMVALSALVMLAAKRLWTPNKLLPYLPERPVSLSAFSATR</sequence>
<feature type="transmembrane region" description="Helical" evidence="1">
    <location>
        <begin position="270"/>
        <end position="289"/>
    </location>
</feature>
<comment type="caution">
    <text evidence="2">The sequence shown here is derived from an EMBL/GenBank/DDBJ whole genome shotgun (WGS) entry which is preliminary data.</text>
</comment>
<reference evidence="2 3" key="1">
    <citation type="submission" date="2019-11" db="EMBL/GenBank/DDBJ databases">
        <title>Type strains purchased from KCTC, JCM and DSMZ.</title>
        <authorList>
            <person name="Lu H."/>
        </authorList>
    </citation>
    <scope>NUCLEOTIDE SEQUENCE [LARGE SCALE GENOMIC DNA]</scope>
    <source>
        <strain evidence="2 3">KCTC 42409</strain>
    </source>
</reference>
<dbReference type="Proteomes" id="UP000484015">
    <property type="component" value="Unassembled WGS sequence"/>
</dbReference>
<keyword evidence="1" id="KW-1133">Transmembrane helix</keyword>
<feature type="transmembrane region" description="Helical" evidence="1">
    <location>
        <begin position="377"/>
        <end position="397"/>
    </location>
</feature>